<evidence type="ECO:0000313" key="1">
    <source>
        <dbReference type="EMBL" id="MBJ7609443.1"/>
    </source>
</evidence>
<comment type="caution">
    <text evidence="1">The sequence shown here is derived from an EMBL/GenBank/DDBJ whole genome shotgun (WGS) entry which is preliminary data.</text>
</comment>
<evidence type="ECO:0000313" key="2">
    <source>
        <dbReference type="Proteomes" id="UP000614410"/>
    </source>
</evidence>
<dbReference type="Proteomes" id="UP000614410">
    <property type="component" value="Unassembled WGS sequence"/>
</dbReference>
<sequence>MVDAGRPSINIDAMTSGGSGIAVFGQWTGCDAVIGARCAVSATGDSTVRATFST</sequence>
<dbReference type="EMBL" id="JAEKNN010000044">
    <property type="protein sequence ID" value="MBJ7609443.1"/>
    <property type="molecule type" value="Genomic_DNA"/>
</dbReference>
<reference evidence="1 2" key="1">
    <citation type="submission" date="2020-10" db="EMBL/GenBank/DDBJ databases">
        <title>Ca. Dormibacterota MAGs.</title>
        <authorList>
            <person name="Montgomery K."/>
        </authorList>
    </citation>
    <scope>NUCLEOTIDE SEQUENCE [LARGE SCALE GENOMIC DNA]</scope>
    <source>
        <strain evidence="1">Mitchell_Peninsula_5</strain>
    </source>
</reference>
<dbReference type="AlphaFoldDB" id="A0A934NF45"/>
<name>A0A934NF45_9BACT</name>
<accession>A0A934NF45</accession>
<proteinExistence type="predicted"/>
<protein>
    <submittedName>
        <fullName evidence="1">Uncharacterized protein</fullName>
    </submittedName>
</protein>
<organism evidence="1 2">
    <name type="scientific">Candidatus Amunia macphersoniae</name>
    <dbReference type="NCBI Taxonomy" id="3127014"/>
    <lineage>
        <taxon>Bacteria</taxon>
        <taxon>Bacillati</taxon>
        <taxon>Candidatus Dormiibacterota</taxon>
        <taxon>Candidatus Dormibacteria</taxon>
        <taxon>Candidatus Aeolococcales</taxon>
        <taxon>Candidatus Aeolococcaceae</taxon>
        <taxon>Candidatus Amunia</taxon>
    </lineage>
</organism>
<gene>
    <name evidence="1" type="ORF">JF887_08440</name>
</gene>